<evidence type="ECO:0000313" key="2">
    <source>
        <dbReference type="Proteomes" id="UP001501565"/>
    </source>
</evidence>
<protein>
    <submittedName>
        <fullName evidence="1">CMP-N,N'-diacetyllegionaminic acid synthase</fullName>
    </submittedName>
</protein>
<dbReference type="EMBL" id="BAABBN010000003">
    <property type="protein sequence ID" value="GAA3910720.1"/>
    <property type="molecule type" value="Genomic_DNA"/>
</dbReference>
<dbReference type="Proteomes" id="UP001501565">
    <property type="component" value="Unassembled WGS sequence"/>
</dbReference>
<dbReference type="Gene3D" id="3.90.550.10">
    <property type="entry name" value="Spore Coat Polysaccharide Biosynthesis Protein SpsA, Chain A"/>
    <property type="match status" value="1"/>
</dbReference>
<dbReference type="PANTHER" id="PTHR21485:SF6">
    <property type="entry name" value="N-ACYLNEURAMINATE CYTIDYLYLTRANSFERASE-RELATED"/>
    <property type="match status" value="1"/>
</dbReference>
<dbReference type="InterPro" id="IPR003329">
    <property type="entry name" value="Cytidylyl_trans"/>
</dbReference>
<gene>
    <name evidence="1" type="primary">neuA</name>
    <name evidence="1" type="ORF">GCM10022277_01670</name>
</gene>
<dbReference type="InterPro" id="IPR050793">
    <property type="entry name" value="CMP-NeuNAc_synthase"/>
</dbReference>
<keyword evidence="2" id="KW-1185">Reference proteome</keyword>
<accession>A0ABP7LZ57</accession>
<dbReference type="SUPFAM" id="SSF53448">
    <property type="entry name" value="Nucleotide-diphospho-sugar transferases"/>
    <property type="match status" value="1"/>
</dbReference>
<organism evidence="1 2">
    <name type="scientific">Litoribacillus peritrichatus</name>
    <dbReference type="NCBI Taxonomy" id="718191"/>
    <lineage>
        <taxon>Bacteria</taxon>
        <taxon>Pseudomonadati</taxon>
        <taxon>Pseudomonadota</taxon>
        <taxon>Gammaproteobacteria</taxon>
        <taxon>Oceanospirillales</taxon>
        <taxon>Oceanospirillaceae</taxon>
        <taxon>Litoribacillus</taxon>
    </lineage>
</organism>
<evidence type="ECO:0000313" key="1">
    <source>
        <dbReference type="EMBL" id="GAA3910720.1"/>
    </source>
</evidence>
<comment type="caution">
    <text evidence="1">The sequence shown here is derived from an EMBL/GenBank/DDBJ whole genome shotgun (WGS) entry which is preliminary data.</text>
</comment>
<sequence>MKDEWVIIPARSGSKGVKDKNIANIGGKPLLQHAIETTLKYFDREKIIVSTDSQCYMEIALRLGLKDFGLRPEELSSGEAHIKDVVIYEMSKLVDIGKVDPKGTSCFLIEPSHFSLRPNIAEARKIMKTGDYNSVVSLVPVPNKYHYNKQYFIDSTGDAIFIGQTSNINRQSLTSSYIRSGELYAFNLEAVMQCENLQPSPTKSLILNGQFANIDEPIDLDEAIKIWSEE</sequence>
<dbReference type="InterPro" id="IPR029044">
    <property type="entry name" value="Nucleotide-diphossugar_trans"/>
</dbReference>
<dbReference type="RefSeq" id="WP_344794479.1">
    <property type="nucleotide sequence ID" value="NZ_BAABBN010000003.1"/>
</dbReference>
<dbReference type="PANTHER" id="PTHR21485">
    <property type="entry name" value="HAD SUPERFAMILY MEMBERS CMAS AND KDSC"/>
    <property type="match status" value="1"/>
</dbReference>
<reference evidence="2" key="1">
    <citation type="journal article" date="2019" name="Int. J. Syst. Evol. Microbiol.">
        <title>The Global Catalogue of Microorganisms (GCM) 10K type strain sequencing project: providing services to taxonomists for standard genome sequencing and annotation.</title>
        <authorList>
            <consortium name="The Broad Institute Genomics Platform"/>
            <consortium name="The Broad Institute Genome Sequencing Center for Infectious Disease"/>
            <person name="Wu L."/>
            <person name="Ma J."/>
        </authorList>
    </citation>
    <scope>NUCLEOTIDE SEQUENCE [LARGE SCALE GENOMIC DNA]</scope>
    <source>
        <strain evidence="2">JCM 17551</strain>
    </source>
</reference>
<proteinExistence type="predicted"/>
<dbReference type="Pfam" id="PF02348">
    <property type="entry name" value="CTP_transf_3"/>
    <property type="match status" value="1"/>
</dbReference>
<name>A0ABP7LZ57_9GAMM</name>